<evidence type="ECO:0008006" key="3">
    <source>
        <dbReference type="Google" id="ProtNLM"/>
    </source>
</evidence>
<dbReference type="AlphaFoldDB" id="A0AAV4UAK4"/>
<dbReference type="EMBL" id="BPLQ01010973">
    <property type="protein sequence ID" value="GIY54782.1"/>
    <property type="molecule type" value="Genomic_DNA"/>
</dbReference>
<organism evidence="1 2">
    <name type="scientific">Caerostris darwini</name>
    <dbReference type="NCBI Taxonomy" id="1538125"/>
    <lineage>
        <taxon>Eukaryota</taxon>
        <taxon>Metazoa</taxon>
        <taxon>Ecdysozoa</taxon>
        <taxon>Arthropoda</taxon>
        <taxon>Chelicerata</taxon>
        <taxon>Arachnida</taxon>
        <taxon>Araneae</taxon>
        <taxon>Araneomorphae</taxon>
        <taxon>Entelegynae</taxon>
        <taxon>Araneoidea</taxon>
        <taxon>Araneidae</taxon>
        <taxon>Caerostris</taxon>
    </lineage>
</organism>
<keyword evidence="2" id="KW-1185">Reference proteome</keyword>
<gene>
    <name evidence="1" type="ORF">CDAR_391131</name>
</gene>
<proteinExistence type="predicted"/>
<reference evidence="1 2" key="1">
    <citation type="submission" date="2021-06" db="EMBL/GenBank/DDBJ databases">
        <title>Caerostris darwini draft genome.</title>
        <authorList>
            <person name="Kono N."/>
            <person name="Arakawa K."/>
        </authorList>
    </citation>
    <scope>NUCLEOTIDE SEQUENCE [LARGE SCALE GENOMIC DNA]</scope>
</reference>
<evidence type="ECO:0000313" key="2">
    <source>
        <dbReference type="Proteomes" id="UP001054837"/>
    </source>
</evidence>
<accession>A0AAV4UAK4</accession>
<sequence length="103" mass="11598">MQGDFFLNQLITGHGTVGAHQARLLKKSPSCQCGHPTEDRQHIIYQCPLRNSIRYKHLPPNHSSISMNLIFANNKSKKGLIEIMKIKLQSALQPIEGEDDPSH</sequence>
<name>A0AAV4UAK4_9ARAC</name>
<protein>
    <recommendedName>
        <fullName evidence="3">Reverse transcriptase zinc-binding domain-containing protein</fullName>
    </recommendedName>
</protein>
<dbReference type="Proteomes" id="UP001054837">
    <property type="component" value="Unassembled WGS sequence"/>
</dbReference>
<comment type="caution">
    <text evidence="1">The sequence shown here is derived from an EMBL/GenBank/DDBJ whole genome shotgun (WGS) entry which is preliminary data.</text>
</comment>
<evidence type="ECO:0000313" key="1">
    <source>
        <dbReference type="EMBL" id="GIY54782.1"/>
    </source>
</evidence>